<comment type="caution">
    <text evidence="6">The sequence shown here is derived from an EMBL/GenBank/DDBJ whole genome shotgun (WGS) entry which is preliminary data.</text>
</comment>
<dbReference type="InterPro" id="IPR035418">
    <property type="entry name" value="AraC-bd_2"/>
</dbReference>
<gene>
    <name evidence="6" type="ORF">EDC22_1039</name>
</gene>
<dbReference type="Gene3D" id="1.10.10.60">
    <property type="entry name" value="Homeodomain-like"/>
    <property type="match status" value="1"/>
</dbReference>
<evidence type="ECO:0000256" key="4">
    <source>
        <dbReference type="SAM" id="MobiDB-lite"/>
    </source>
</evidence>
<sequence length="332" mass="37088">MDSVFSTDDLPPHARYGAWRDAICDVYVNVEVCASDPENYRGYIREARFGDVTLTDILLSEQRIRRDRRHIARLDKDCCYVQLLHSGTLDVLQRGETLRSNPACGAIFSAAEQYELQVRGEVRSFYLELPRDAFAQRFPQQRIPVPAASNTTRGIGRVVTEFCATLASESSRVTGEQRRSLGGQVMDLLALALMAPPEDSGIADASVRTARLRAVQRWIEANLAEPDLSLQRIAAANGISVRYLHVLFEGTGMSVSEWIQYRRLQLAHDRLARGQARSITELAFDLGFSSSAHFSTLFRRRFGVAPRDVWRPPARPDSQTGGDGHLPPRTAA</sequence>
<keyword evidence="7" id="KW-1185">Reference proteome</keyword>
<feature type="domain" description="HTH araC/xylS-type" evidence="5">
    <location>
        <begin position="213"/>
        <end position="312"/>
    </location>
</feature>
<dbReference type="GO" id="GO:0003700">
    <property type="term" value="F:DNA-binding transcription factor activity"/>
    <property type="evidence" value="ECO:0007669"/>
    <property type="project" value="InterPro"/>
</dbReference>
<dbReference type="InterPro" id="IPR018062">
    <property type="entry name" value="HTH_AraC-typ_CS"/>
</dbReference>
<protein>
    <submittedName>
        <fullName evidence="6">AraC family transcriptional regulator</fullName>
    </submittedName>
</protein>
<organism evidence="6 7">
    <name type="scientific">Tepidamorphus gemmatus</name>
    <dbReference type="NCBI Taxonomy" id="747076"/>
    <lineage>
        <taxon>Bacteria</taxon>
        <taxon>Pseudomonadati</taxon>
        <taxon>Pseudomonadota</taxon>
        <taxon>Alphaproteobacteria</taxon>
        <taxon>Hyphomicrobiales</taxon>
        <taxon>Tepidamorphaceae</taxon>
        <taxon>Tepidamorphus</taxon>
    </lineage>
</organism>
<dbReference type="Pfam" id="PF12833">
    <property type="entry name" value="HTH_18"/>
    <property type="match status" value="1"/>
</dbReference>
<dbReference type="EMBL" id="SMAK01000003">
    <property type="protein sequence ID" value="TCT11700.1"/>
    <property type="molecule type" value="Genomic_DNA"/>
</dbReference>
<dbReference type="Pfam" id="PF14525">
    <property type="entry name" value="AraC_binding_2"/>
    <property type="match status" value="1"/>
</dbReference>
<dbReference type="PANTHER" id="PTHR46796:SF6">
    <property type="entry name" value="ARAC SUBFAMILY"/>
    <property type="match status" value="1"/>
</dbReference>
<dbReference type="PROSITE" id="PS00041">
    <property type="entry name" value="HTH_ARAC_FAMILY_1"/>
    <property type="match status" value="1"/>
</dbReference>
<dbReference type="GO" id="GO:0043565">
    <property type="term" value="F:sequence-specific DNA binding"/>
    <property type="evidence" value="ECO:0007669"/>
    <property type="project" value="InterPro"/>
</dbReference>
<name>A0A4R3MDI5_9HYPH</name>
<dbReference type="PRINTS" id="PR00032">
    <property type="entry name" value="HTHARAC"/>
</dbReference>
<evidence type="ECO:0000256" key="1">
    <source>
        <dbReference type="ARBA" id="ARBA00023015"/>
    </source>
</evidence>
<dbReference type="AlphaFoldDB" id="A0A4R3MDI5"/>
<evidence type="ECO:0000313" key="6">
    <source>
        <dbReference type="EMBL" id="TCT11700.1"/>
    </source>
</evidence>
<evidence type="ECO:0000256" key="3">
    <source>
        <dbReference type="ARBA" id="ARBA00023163"/>
    </source>
</evidence>
<dbReference type="SMART" id="SM00342">
    <property type="entry name" value="HTH_ARAC"/>
    <property type="match status" value="1"/>
</dbReference>
<keyword evidence="3" id="KW-0804">Transcription</keyword>
<keyword evidence="1" id="KW-0805">Transcription regulation</keyword>
<keyword evidence="2" id="KW-0238">DNA-binding</keyword>
<dbReference type="PROSITE" id="PS01124">
    <property type="entry name" value="HTH_ARAC_FAMILY_2"/>
    <property type="match status" value="1"/>
</dbReference>
<dbReference type="SUPFAM" id="SSF46689">
    <property type="entry name" value="Homeodomain-like"/>
    <property type="match status" value="1"/>
</dbReference>
<dbReference type="InterPro" id="IPR009057">
    <property type="entry name" value="Homeodomain-like_sf"/>
</dbReference>
<reference evidence="6 7" key="1">
    <citation type="submission" date="2019-03" db="EMBL/GenBank/DDBJ databases">
        <title>Genomic Encyclopedia of Type Strains, Phase IV (KMG-IV): sequencing the most valuable type-strain genomes for metagenomic binning, comparative biology and taxonomic classification.</title>
        <authorList>
            <person name="Goeker M."/>
        </authorList>
    </citation>
    <scope>NUCLEOTIDE SEQUENCE [LARGE SCALE GENOMIC DNA]</scope>
    <source>
        <strain evidence="6 7">DSM 19345</strain>
    </source>
</reference>
<dbReference type="PANTHER" id="PTHR46796">
    <property type="entry name" value="HTH-TYPE TRANSCRIPTIONAL ACTIVATOR RHAS-RELATED"/>
    <property type="match status" value="1"/>
</dbReference>
<dbReference type="RefSeq" id="WP_132805621.1">
    <property type="nucleotide sequence ID" value="NZ_SMAK01000003.1"/>
</dbReference>
<dbReference type="OrthoDB" id="4601794at2"/>
<feature type="region of interest" description="Disordered" evidence="4">
    <location>
        <begin position="309"/>
        <end position="332"/>
    </location>
</feature>
<dbReference type="Proteomes" id="UP000295678">
    <property type="component" value="Unassembled WGS sequence"/>
</dbReference>
<dbReference type="InterPro" id="IPR050204">
    <property type="entry name" value="AraC_XylS_family_regulators"/>
</dbReference>
<dbReference type="InterPro" id="IPR020449">
    <property type="entry name" value="Tscrpt_reg_AraC-type_HTH"/>
</dbReference>
<evidence type="ECO:0000259" key="5">
    <source>
        <dbReference type="PROSITE" id="PS01124"/>
    </source>
</evidence>
<evidence type="ECO:0000313" key="7">
    <source>
        <dbReference type="Proteomes" id="UP000295678"/>
    </source>
</evidence>
<dbReference type="InterPro" id="IPR018060">
    <property type="entry name" value="HTH_AraC"/>
</dbReference>
<accession>A0A4R3MDI5</accession>
<evidence type="ECO:0000256" key="2">
    <source>
        <dbReference type="ARBA" id="ARBA00023125"/>
    </source>
</evidence>
<proteinExistence type="predicted"/>